<evidence type="ECO:0000313" key="2">
    <source>
        <dbReference type="EMBL" id="KIK80338.1"/>
    </source>
</evidence>
<dbReference type="Pfam" id="PF12770">
    <property type="entry name" value="CHAT"/>
    <property type="match status" value="1"/>
</dbReference>
<reference evidence="3" key="2">
    <citation type="submission" date="2015-01" db="EMBL/GenBank/DDBJ databases">
        <title>Evolutionary Origins and Diversification of the Mycorrhizal Mutualists.</title>
        <authorList>
            <consortium name="DOE Joint Genome Institute"/>
            <consortium name="Mycorrhizal Genomics Consortium"/>
            <person name="Kohler A."/>
            <person name="Kuo A."/>
            <person name="Nagy L.G."/>
            <person name="Floudas D."/>
            <person name="Copeland A."/>
            <person name="Barry K.W."/>
            <person name="Cichocki N."/>
            <person name="Veneault-Fourrey C."/>
            <person name="LaButti K."/>
            <person name="Lindquist E.A."/>
            <person name="Lipzen A."/>
            <person name="Lundell T."/>
            <person name="Morin E."/>
            <person name="Murat C."/>
            <person name="Riley R."/>
            <person name="Ohm R."/>
            <person name="Sun H."/>
            <person name="Tunlid A."/>
            <person name="Henrissat B."/>
            <person name="Grigoriev I.V."/>
            <person name="Hibbett D.S."/>
            <person name="Martin F."/>
        </authorList>
    </citation>
    <scope>NUCLEOTIDE SEQUENCE [LARGE SCALE GENOMIC DNA]</scope>
    <source>
        <strain evidence="3">Ve08.2h10</strain>
    </source>
</reference>
<proteinExistence type="predicted"/>
<accession>A0A0D0CXN1</accession>
<feature type="domain" description="CHAT" evidence="1">
    <location>
        <begin position="374"/>
        <end position="428"/>
    </location>
</feature>
<evidence type="ECO:0000313" key="3">
    <source>
        <dbReference type="Proteomes" id="UP000054538"/>
    </source>
</evidence>
<reference evidence="2 3" key="1">
    <citation type="submission" date="2014-04" db="EMBL/GenBank/DDBJ databases">
        <authorList>
            <consortium name="DOE Joint Genome Institute"/>
            <person name="Kuo A."/>
            <person name="Kohler A."/>
            <person name="Jargeat P."/>
            <person name="Nagy L.G."/>
            <person name="Floudas D."/>
            <person name="Copeland A."/>
            <person name="Barry K.W."/>
            <person name="Cichocki N."/>
            <person name="Veneault-Fourrey C."/>
            <person name="LaButti K."/>
            <person name="Lindquist E.A."/>
            <person name="Lipzen A."/>
            <person name="Lundell T."/>
            <person name="Morin E."/>
            <person name="Murat C."/>
            <person name="Sun H."/>
            <person name="Tunlid A."/>
            <person name="Henrissat B."/>
            <person name="Grigoriev I.V."/>
            <person name="Hibbett D.S."/>
            <person name="Martin F."/>
            <person name="Nordberg H.P."/>
            <person name="Cantor M.N."/>
            <person name="Hua S.X."/>
        </authorList>
    </citation>
    <scope>NUCLEOTIDE SEQUENCE [LARGE SCALE GENOMIC DNA]</scope>
    <source>
        <strain evidence="2 3">Ve08.2h10</strain>
    </source>
</reference>
<dbReference type="HOGENOM" id="CLU_637934_0_0_1"/>
<dbReference type="EMBL" id="KN826042">
    <property type="protein sequence ID" value="KIK80338.1"/>
    <property type="molecule type" value="Genomic_DNA"/>
</dbReference>
<dbReference type="InParanoid" id="A0A0D0CXN1"/>
<dbReference type="STRING" id="930991.A0A0D0CXN1"/>
<dbReference type="AlphaFoldDB" id="A0A0D0CXN1"/>
<evidence type="ECO:0000259" key="1">
    <source>
        <dbReference type="Pfam" id="PF12770"/>
    </source>
</evidence>
<organism evidence="2 3">
    <name type="scientific">Paxillus rubicundulus Ve08.2h10</name>
    <dbReference type="NCBI Taxonomy" id="930991"/>
    <lineage>
        <taxon>Eukaryota</taxon>
        <taxon>Fungi</taxon>
        <taxon>Dikarya</taxon>
        <taxon>Basidiomycota</taxon>
        <taxon>Agaricomycotina</taxon>
        <taxon>Agaricomycetes</taxon>
        <taxon>Agaricomycetidae</taxon>
        <taxon>Boletales</taxon>
        <taxon>Paxilineae</taxon>
        <taxon>Paxillaceae</taxon>
        <taxon>Paxillus</taxon>
    </lineage>
</organism>
<name>A0A0D0CXN1_9AGAM</name>
<dbReference type="InterPro" id="IPR024983">
    <property type="entry name" value="CHAT_dom"/>
</dbReference>
<gene>
    <name evidence="2" type="ORF">PAXRUDRAFT_36218</name>
</gene>
<sequence>MTSSVFFPDVEEALQLCHIVKAEIPPAHPVQVCLSCALAPVHLHLYELQHEQDHLHNAMNYFNTAITFASSNLLECLQSSVSWIQHAEHYQHPSTLNAYAQSLEFLDFRLSATASVSACHHVRLTFPTNFSFLEQVQTMLWSQMAQFHTQLTQLDSQDPHVGTLIQRFQHLGSMPNQTFKGFSWFLLPPLFSVIVLTSSEFSCDAVIVLHKQSSIHIHLETTLETLITLVKYYICHQREKYPNGMMKVLRDLWAIVISPVVIELDKIWSKHFYVSSYTPSLSALIKACQMRDSSSSISAHFAAIVQAKPTGHETALFYPHQEAGMTEHLLSPFHPAVFTKLTTAMSAKEAGLDGLQKNHSQDFVEPFKSSLKMLDGLFSLPDIIHSMLSDHEFVYLSACQTAVGDIKTPNEMISFTAGLHFGGVTSVIRT</sequence>
<dbReference type="OrthoDB" id="9991317at2759"/>
<keyword evidence="3" id="KW-1185">Reference proteome</keyword>
<dbReference type="Proteomes" id="UP000054538">
    <property type="component" value="Unassembled WGS sequence"/>
</dbReference>
<protein>
    <recommendedName>
        <fullName evidence="1">CHAT domain-containing protein</fullName>
    </recommendedName>
</protein>